<evidence type="ECO:0000313" key="1">
    <source>
        <dbReference type="EMBL" id="MBB3039377.1"/>
    </source>
</evidence>
<dbReference type="RefSeq" id="WP_064441900.1">
    <property type="nucleotide sequence ID" value="NZ_BDDI01000016.1"/>
</dbReference>
<proteinExistence type="predicted"/>
<protein>
    <recommendedName>
        <fullName evidence="3">STAS domain-containing protein</fullName>
    </recommendedName>
</protein>
<dbReference type="Proteomes" id="UP000567922">
    <property type="component" value="Unassembled WGS sequence"/>
</dbReference>
<comment type="caution">
    <text evidence="1">The sequence shown here is derived from an EMBL/GenBank/DDBJ whole genome shotgun (WGS) entry which is preliminary data.</text>
</comment>
<gene>
    <name evidence="1" type="ORF">FHU29_003846</name>
</gene>
<sequence length="131" mass="14580">MNAIEPATSEDLTLSIEQRADESILLIVSGTLDALSLPRLFNTFALIGGIDRLFIDMRRIHFCSISAVRALTELNRRSAFRNTAVTVIAGEYLRDMFALAGRRGTIAVRHDLPEAPERSNVSRRRLALIAQ</sequence>
<accession>A0A839RSP8</accession>
<evidence type="ECO:0000313" key="2">
    <source>
        <dbReference type="Proteomes" id="UP000567922"/>
    </source>
</evidence>
<organism evidence="1 2">
    <name type="scientific">Hoyosella altamirensis</name>
    <dbReference type="NCBI Taxonomy" id="616997"/>
    <lineage>
        <taxon>Bacteria</taxon>
        <taxon>Bacillati</taxon>
        <taxon>Actinomycetota</taxon>
        <taxon>Actinomycetes</taxon>
        <taxon>Mycobacteriales</taxon>
        <taxon>Hoyosellaceae</taxon>
        <taxon>Hoyosella</taxon>
    </lineage>
</organism>
<dbReference type="Gene3D" id="3.30.750.24">
    <property type="entry name" value="STAS domain"/>
    <property type="match status" value="1"/>
</dbReference>
<dbReference type="OrthoDB" id="9793697at2"/>
<dbReference type="AlphaFoldDB" id="A0A839RSP8"/>
<keyword evidence="2" id="KW-1185">Reference proteome</keyword>
<name>A0A839RSP8_9ACTN</name>
<dbReference type="SUPFAM" id="SSF52091">
    <property type="entry name" value="SpoIIaa-like"/>
    <property type="match status" value="1"/>
</dbReference>
<dbReference type="EMBL" id="JACHWS010000003">
    <property type="protein sequence ID" value="MBB3039377.1"/>
    <property type="molecule type" value="Genomic_DNA"/>
</dbReference>
<reference evidence="1 2" key="1">
    <citation type="submission" date="2020-08" db="EMBL/GenBank/DDBJ databases">
        <title>Sequencing the genomes of 1000 actinobacteria strains.</title>
        <authorList>
            <person name="Klenk H.-P."/>
        </authorList>
    </citation>
    <scope>NUCLEOTIDE SEQUENCE [LARGE SCALE GENOMIC DNA]</scope>
    <source>
        <strain evidence="1 2">DSM 45258</strain>
    </source>
</reference>
<dbReference type="InterPro" id="IPR036513">
    <property type="entry name" value="STAS_dom_sf"/>
</dbReference>
<evidence type="ECO:0008006" key="3">
    <source>
        <dbReference type="Google" id="ProtNLM"/>
    </source>
</evidence>